<dbReference type="AlphaFoldDB" id="A0A137NQW3"/>
<dbReference type="InterPro" id="IPR011992">
    <property type="entry name" value="EF-hand-dom_pair"/>
</dbReference>
<evidence type="ECO:0000256" key="2">
    <source>
        <dbReference type="ARBA" id="ARBA00022837"/>
    </source>
</evidence>
<keyword evidence="1" id="KW-0677">Repeat</keyword>
<dbReference type="InterPro" id="IPR002048">
    <property type="entry name" value="EF_hand_dom"/>
</dbReference>
<reference evidence="4 5" key="1">
    <citation type="journal article" date="2015" name="Genome Biol. Evol.">
        <title>Phylogenomic analyses indicate that early fungi evolved digesting cell walls of algal ancestors of land plants.</title>
        <authorList>
            <person name="Chang Y."/>
            <person name="Wang S."/>
            <person name="Sekimoto S."/>
            <person name="Aerts A.L."/>
            <person name="Choi C."/>
            <person name="Clum A."/>
            <person name="LaButti K.M."/>
            <person name="Lindquist E.A."/>
            <person name="Yee Ngan C."/>
            <person name="Ohm R.A."/>
            <person name="Salamov A.A."/>
            <person name="Grigoriev I.V."/>
            <person name="Spatafora J.W."/>
            <person name="Berbee M.L."/>
        </authorList>
    </citation>
    <scope>NUCLEOTIDE SEQUENCE [LARGE SCALE GENOMIC DNA]</scope>
    <source>
        <strain evidence="4 5">NRRL 28638</strain>
    </source>
</reference>
<proteinExistence type="predicted"/>
<feature type="domain" description="EF-hand" evidence="3">
    <location>
        <begin position="8"/>
        <end position="43"/>
    </location>
</feature>
<organism evidence="4 5">
    <name type="scientific">Conidiobolus coronatus (strain ATCC 28846 / CBS 209.66 / NRRL 28638)</name>
    <name type="common">Delacroixia coronata</name>
    <dbReference type="NCBI Taxonomy" id="796925"/>
    <lineage>
        <taxon>Eukaryota</taxon>
        <taxon>Fungi</taxon>
        <taxon>Fungi incertae sedis</taxon>
        <taxon>Zoopagomycota</taxon>
        <taxon>Entomophthoromycotina</taxon>
        <taxon>Entomophthoromycetes</taxon>
        <taxon>Entomophthorales</taxon>
        <taxon>Ancylistaceae</taxon>
        <taxon>Conidiobolus</taxon>
    </lineage>
</organism>
<dbReference type="InterPro" id="IPR050145">
    <property type="entry name" value="Centrin_CML-like"/>
</dbReference>
<dbReference type="Pfam" id="PF13499">
    <property type="entry name" value="EF-hand_7"/>
    <property type="match status" value="1"/>
</dbReference>
<keyword evidence="2" id="KW-0106">Calcium</keyword>
<protein>
    <submittedName>
        <fullName evidence="4">Calmoduline</fullName>
    </submittedName>
</protein>
<feature type="domain" description="EF-hand" evidence="3">
    <location>
        <begin position="74"/>
        <end position="109"/>
    </location>
</feature>
<dbReference type="CDD" id="cd00051">
    <property type="entry name" value="EFh"/>
    <property type="match status" value="1"/>
</dbReference>
<dbReference type="GO" id="GO:0005509">
    <property type="term" value="F:calcium ion binding"/>
    <property type="evidence" value="ECO:0007669"/>
    <property type="project" value="InterPro"/>
</dbReference>
<dbReference type="FunFam" id="1.10.238.10:FF:000001">
    <property type="entry name" value="Calmodulin 1"/>
    <property type="match status" value="1"/>
</dbReference>
<dbReference type="Gene3D" id="1.10.238.10">
    <property type="entry name" value="EF-hand"/>
    <property type="match status" value="2"/>
</dbReference>
<dbReference type="EMBL" id="KQ964963">
    <property type="protein sequence ID" value="KXN65157.1"/>
    <property type="molecule type" value="Genomic_DNA"/>
</dbReference>
<evidence type="ECO:0000313" key="4">
    <source>
        <dbReference type="EMBL" id="KXN65157.1"/>
    </source>
</evidence>
<dbReference type="PROSITE" id="PS50222">
    <property type="entry name" value="EF_HAND_2"/>
    <property type="match status" value="3"/>
</dbReference>
<accession>A0A137NQW3</accession>
<dbReference type="InterPro" id="IPR018247">
    <property type="entry name" value="EF_Hand_1_Ca_BS"/>
</dbReference>
<keyword evidence="5" id="KW-1185">Reference proteome</keyword>
<gene>
    <name evidence="4" type="ORF">CONCODRAFT_53726</name>
</gene>
<evidence type="ECO:0000256" key="1">
    <source>
        <dbReference type="ARBA" id="ARBA00022737"/>
    </source>
</evidence>
<evidence type="ECO:0000313" key="5">
    <source>
        <dbReference type="Proteomes" id="UP000070444"/>
    </source>
</evidence>
<dbReference type="Pfam" id="PF13405">
    <property type="entry name" value="EF-hand_6"/>
    <property type="match status" value="1"/>
</dbReference>
<feature type="domain" description="EF-hand" evidence="3">
    <location>
        <begin position="110"/>
        <end position="143"/>
    </location>
</feature>
<dbReference type="PROSITE" id="PS00018">
    <property type="entry name" value="EF_HAND_1"/>
    <property type="match status" value="3"/>
</dbReference>
<evidence type="ECO:0000259" key="3">
    <source>
        <dbReference type="PROSITE" id="PS50222"/>
    </source>
</evidence>
<name>A0A137NQW3_CONC2</name>
<sequence>MAEHLSEKRVDELKAAFEVFDQDGDGRISATDFVNGAQRLGIQISESQLRISGSIDFKEFLNKMAGLSTRSLNDAEIDYKAAFNAFDKDGDGSITHDDIKSILASLNEDITAAEIDEIVKEADVDGSNKINYEEYVKLMVENS</sequence>
<dbReference type="PANTHER" id="PTHR23050">
    <property type="entry name" value="CALCIUM BINDING PROTEIN"/>
    <property type="match status" value="1"/>
</dbReference>
<dbReference type="SMART" id="SM00054">
    <property type="entry name" value="EFh"/>
    <property type="match status" value="3"/>
</dbReference>
<dbReference type="SUPFAM" id="SSF47473">
    <property type="entry name" value="EF-hand"/>
    <property type="match status" value="1"/>
</dbReference>
<dbReference type="STRING" id="796925.A0A137NQW3"/>
<dbReference type="OrthoDB" id="26525at2759"/>
<dbReference type="Proteomes" id="UP000070444">
    <property type="component" value="Unassembled WGS sequence"/>
</dbReference>